<feature type="region of interest" description="Disordered" evidence="1">
    <location>
        <begin position="45"/>
        <end position="65"/>
    </location>
</feature>
<sequence>MDAWIELFSTTYGVLSIVTILSVIVLMAWFLRYFLTKIDESDREEKQRQKLGQKQSPQGRPSGQA</sequence>
<proteinExistence type="predicted"/>
<keyword evidence="2" id="KW-0812">Transmembrane</keyword>
<reference evidence="3 4" key="1">
    <citation type="journal article" date="2014" name="Nat. Commun.">
        <title>Physiological and genomic features of highly alkaliphilic hydrogen-utilizing Betaproteobacteria from a continental serpentinizing site.</title>
        <authorList>
            <person name="Suzuki S."/>
            <person name="Kuenen J.G."/>
            <person name="Schipper K."/>
            <person name="van der Velde S."/>
            <person name="Ishii S."/>
            <person name="Wu A."/>
            <person name="Sorokin D.Y."/>
            <person name="Tenney A."/>
            <person name="Meng X.Y."/>
            <person name="Morrill P.L."/>
            <person name="Kamagata Y."/>
            <person name="Muyzer G."/>
            <person name="Nealson K.H."/>
        </authorList>
    </citation>
    <scope>NUCLEOTIDE SEQUENCE [LARGE SCALE GENOMIC DNA]</scope>
    <source>
        <strain evidence="3 4">A1</strain>
    </source>
</reference>
<dbReference type="EMBL" id="AP014568">
    <property type="protein sequence ID" value="BAO81480.1"/>
    <property type="molecule type" value="Genomic_DNA"/>
</dbReference>
<keyword evidence="2" id="KW-1133">Transmembrane helix</keyword>
<evidence type="ECO:0000313" key="4">
    <source>
        <dbReference type="Proteomes" id="UP000067461"/>
    </source>
</evidence>
<protein>
    <recommendedName>
        <fullName evidence="5">DUF3149 domain-containing protein</fullName>
    </recommendedName>
</protein>
<dbReference type="STRING" id="1458425.SRAA_1626"/>
<evidence type="ECO:0008006" key="5">
    <source>
        <dbReference type="Google" id="ProtNLM"/>
    </source>
</evidence>
<dbReference type="Proteomes" id="UP000067461">
    <property type="component" value="Chromosome"/>
</dbReference>
<feature type="compositionally biased region" description="Polar residues" evidence="1">
    <location>
        <begin position="50"/>
        <end position="65"/>
    </location>
</feature>
<evidence type="ECO:0000313" key="3">
    <source>
        <dbReference type="EMBL" id="BAO81480.1"/>
    </source>
</evidence>
<accession>A0A060NJS9</accession>
<evidence type="ECO:0000256" key="1">
    <source>
        <dbReference type="SAM" id="MobiDB-lite"/>
    </source>
</evidence>
<evidence type="ECO:0000256" key="2">
    <source>
        <dbReference type="SAM" id="Phobius"/>
    </source>
</evidence>
<dbReference type="HOGENOM" id="CLU_208241_0_0_4"/>
<dbReference type="RefSeq" id="WP_045532012.1">
    <property type="nucleotide sequence ID" value="NZ_AP014568.1"/>
</dbReference>
<keyword evidence="4" id="KW-1185">Reference proteome</keyword>
<feature type="transmembrane region" description="Helical" evidence="2">
    <location>
        <begin position="12"/>
        <end position="35"/>
    </location>
</feature>
<dbReference type="Pfam" id="PF11346">
    <property type="entry name" value="DUF3149"/>
    <property type="match status" value="1"/>
</dbReference>
<gene>
    <name evidence="3" type="ORF">SRAA_1626</name>
</gene>
<dbReference type="KEGG" id="cbaa:SRAA_1626"/>
<dbReference type="AlphaFoldDB" id="A0A060NJS9"/>
<organism evidence="3 4">
    <name type="scientific">Serpentinimonas raichei</name>
    <dbReference type="NCBI Taxonomy" id="1458425"/>
    <lineage>
        <taxon>Bacteria</taxon>
        <taxon>Pseudomonadati</taxon>
        <taxon>Pseudomonadota</taxon>
        <taxon>Betaproteobacteria</taxon>
        <taxon>Burkholderiales</taxon>
        <taxon>Comamonadaceae</taxon>
        <taxon>Serpentinimonas</taxon>
    </lineage>
</organism>
<dbReference type="InterPro" id="IPR021494">
    <property type="entry name" value="DUF3149"/>
</dbReference>
<name>A0A060NJS9_9BURK</name>
<keyword evidence="2" id="KW-0472">Membrane</keyword>